<dbReference type="GO" id="GO:0005829">
    <property type="term" value="C:cytosol"/>
    <property type="evidence" value="ECO:0007669"/>
    <property type="project" value="TreeGrafter"/>
</dbReference>
<dbReference type="SUPFAM" id="SSF50341">
    <property type="entry name" value="CheW-like"/>
    <property type="match status" value="1"/>
</dbReference>
<dbReference type="PROSITE" id="PS50851">
    <property type="entry name" value="CHEW"/>
    <property type="match status" value="1"/>
</dbReference>
<dbReference type="GO" id="GO:0007165">
    <property type="term" value="P:signal transduction"/>
    <property type="evidence" value="ECO:0007669"/>
    <property type="project" value="InterPro"/>
</dbReference>
<reference evidence="2" key="1">
    <citation type="submission" date="2021-04" db="EMBL/GenBank/DDBJ databases">
        <authorList>
            <person name="Zhang D.-C."/>
        </authorList>
    </citation>
    <scope>NUCLEOTIDE SEQUENCE</scope>
    <source>
        <strain evidence="2">CGMCC 1.15697</strain>
    </source>
</reference>
<dbReference type="Proteomes" id="UP000672602">
    <property type="component" value="Unassembled WGS sequence"/>
</dbReference>
<organism evidence="2 3">
    <name type="scientific">Marivibrio halodurans</name>
    <dbReference type="NCBI Taxonomy" id="2039722"/>
    <lineage>
        <taxon>Bacteria</taxon>
        <taxon>Pseudomonadati</taxon>
        <taxon>Pseudomonadota</taxon>
        <taxon>Alphaproteobacteria</taxon>
        <taxon>Rhodospirillales</taxon>
        <taxon>Rhodospirillaceae</taxon>
        <taxon>Marivibrio</taxon>
    </lineage>
</organism>
<dbReference type="PANTHER" id="PTHR22617">
    <property type="entry name" value="CHEMOTAXIS SENSOR HISTIDINE KINASE-RELATED"/>
    <property type="match status" value="1"/>
</dbReference>
<dbReference type="InterPro" id="IPR036061">
    <property type="entry name" value="CheW-like_dom_sf"/>
</dbReference>
<name>A0A8J7V1J7_9PROT</name>
<comment type="caution">
    <text evidence="2">The sequence shown here is derived from an EMBL/GenBank/DDBJ whole genome shotgun (WGS) entry which is preliminary data.</text>
</comment>
<dbReference type="RefSeq" id="WP_210680720.1">
    <property type="nucleotide sequence ID" value="NZ_JAGMWN010000001.1"/>
</dbReference>
<dbReference type="SMART" id="SM00260">
    <property type="entry name" value="CheW"/>
    <property type="match status" value="1"/>
</dbReference>
<dbReference type="Gene3D" id="2.40.50.180">
    <property type="entry name" value="CheA-289, Domain 4"/>
    <property type="match status" value="1"/>
</dbReference>
<sequence>MANIVVFQSGTRRYALDVAGVEQAMPAFEIRPLPDGPPFVLGLATIGGTILPVINPEWFFDDQPASSIGPDQRFLRVRAEGREMILLADSLEGVVDLPQSALREREALAGGMARLSGVAAQSGDLVYIVDPAKMLFAEERAALDSAMEGTPS</sequence>
<accession>A0A8J7V1J7</accession>
<dbReference type="GO" id="GO:0006935">
    <property type="term" value="P:chemotaxis"/>
    <property type="evidence" value="ECO:0007669"/>
    <property type="project" value="InterPro"/>
</dbReference>
<dbReference type="EMBL" id="JAGMWN010000001">
    <property type="protein sequence ID" value="MBP5856181.1"/>
    <property type="molecule type" value="Genomic_DNA"/>
</dbReference>
<gene>
    <name evidence="2" type="ORF">KAJ83_04115</name>
</gene>
<dbReference type="Pfam" id="PF01584">
    <property type="entry name" value="CheW"/>
    <property type="match status" value="1"/>
</dbReference>
<evidence type="ECO:0000313" key="3">
    <source>
        <dbReference type="Proteomes" id="UP000672602"/>
    </source>
</evidence>
<dbReference type="InterPro" id="IPR039315">
    <property type="entry name" value="CheW"/>
</dbReference>
<evidence type="ECO:0000313" key="2">
    <source>
        <dbReference type="EMBL" id="MBP5856181.1"/>
    </source>
</evidence>
<feature type="domain" description="CheW-like" evidence="1">
    <location>
        <begin position="1"/>
        <end position="140"/>
    </location>
</feature>
<keyword evidence="3" id="KW-1185">Reference proteome</keyword>
<evidence type="ECO:0000259" key="1">
    <source>
        <dbReference type="PROSITE" id="PS50851"/>
    </source>
</evidence>
<protein>
    <submittedName>
        <fullName evidence="2">Chemotaxis protein CheW</fullName>
    </submittedName>
</protein>
<dbReference type="AlphaFoldDB" id="A0A8J7V1J7"/>
<dbReference type="PANTHER" id="PTHR22617:SF43">
    <property type="entry name" value="PROTEIN PILI"/>
    <property type="match status" value="1"/>
</dbReference>
<dbReference type="Gene3D" id="2.30.30.40">
    <property type="entry name" value="SH3 Domains"/>
    <property type="match status" value="1"/>
</dbReference>
<dbReference type="InterPro" id="IPR002545">
    <property type="entry name" value="CheW-lke_dom"/>
</dbReference>
<proteinExistence type="predicted"/>